<organism evidence="1 2">
    <name type="scientific">Pseudoroseicyclus tamaricis</name>
    <dbReference type="NCBI Taxonomy" id="2705421"/>
    <lineage>
        <taxon>Bacteria</taxon>
        <taxon>Pseudomonadati</taxon>
        <taxon>Pseudomonadota</taxon>
        <taxon>Alphaproteobacteria</taxon>
        <taxon>Rhodobacterales</taxon>
        <taxon>Paracoccaceae</taxon>
        <taxon>Pseudoroseicyclus</taxon>
    </lineage>
</organism>
<keyword evidence="2" id="KW-1185">Reference proteome</keyword>
<dbReference type="EMBL" id="JAAGAB010000003">
    <property type="protein sequence ID" value="NDV02262.1"/>
    <property type="molecule type" value="Genomic_DNA"/>
</dbReference>
<accession>A0A6B2K379</accession>
<proteinExistence type="predicted"/>
<reference evidence="1 2" key="1">
    <citation type="submission" date="2020-02" db="EMBL/GenBank/DDBJ databases">
        <title>Pseudoroseicyclus tamarix, sp. nov., isolated from offshore sediment of a Tamarix chinensis forest.</title>
        <authorList>
            <person name="Gai Y."/>
        </authorList>
    </citation>
    <scope>NUCLEOTIDE SEQUENCE [LARGE SCALE GENOMIC DNA]</scope>
    <source>
        <strain evidence="1 2">CLL3-39</strain>
    </source>
</reference>
<dbReference type="Proteomes" id="UP000474757">
    <property type="component" value="Unassembled WGS sequence"/>
</dbReference>
<dbReference type="AlphaFoldDB" id="A0A6B2K379"/>
<protein>
    <submittedName>
        <fullName evidence="1">Uncharacterized protein</fullName>
    </submittedName>
</protein>
<gene>
    <name evidence="1" type="ORF">GZA08_14930</name>
</gene>
<name>A0A6B2K379_9RHOB</name>
<evidence type="ECO:0000313" key="2">
    <source>
        <dbReference type="Proteomes" id="UP000474757"/>
    </source>
</evidence>
<sequence>MDYFIIGMLLVIGAAVIDVQRKMRQLHILNRRRTVALLRQEIEHEQIASMIRLALEGDSARSDLADRIWRARLPTLASAIEAPEPSRQLLSGLEMPDYKEDARFWDADLPGKLREAADLA</sequence>
<comment type="caution">
    <text evidence="1">The sequence shown here is derived from an EMBL/GenBank/DDBJ whole genome shotgun (WGS) entry which is preliminary data.</text>
</comment>
<evidence type="ECO:0000313" key="1">
    <source>
        <dbReference type="EMBL" id="NDV02262.1"/>
    </source>
</evidence>
<dbReference type="RefSeq" id="WP_163895030.1">
    <property type="nucleotide sequence ID" value="NZ_JAAFYS010000003.1"/>
</dbReference>